<comment type="caution">
    <text evidence="2">The sequence shown here is derived from an EMBL/GenBank/DDBJ whole genome shotgun (WGS) entry which is preliminary data.</text>
</comment>
<evidence type="ECO:0000313" key="2">
    <source>
        <dbReference type="EMBL" id="GAA4738929.1"/>
    </source>
</evidence>
<proteinExistence type="predicted"/>
<name>A0ABP8YV43_9ACTN</name>
<organism evidence="2 3">
    <name type="scientific">Gordonia alkaliphila</name>
    <dbReference type="NCBI Taxonomy" id="1053547"/>
    <lineage>
        <taxon>Bacteria</taxon>
        <taxon>Bacillati</taxon>
        <taxon>Actinomycetota</taxon>
        <taxon>Actinomycetes</taxon>
        <taxon>Mycobacteriales</taxon>
        <taxon>Gordoniaceae</taxon>
        <taxon>Gordonia</taxon>
    </lineage>
</organism>
<dbReference type="Proteomes" id="UP001500822">
    <property type="component" value="Unassembled WGS sequence"/>
</dbReference>
<keyword evidence="3" id="KW-1185">Reference proteome</keyword>
<evidence type="ECO:0000256" key="1">
    <source>
        <dbReference type="SAM" id="MobiDB-lite"/>
    </source>
</evidence>
<protein>
    <submittedName>
        <fullName evidence="2">Uncharacterized protein</fullName>
    </submittedName>
</protein>
<feature type="region of interest" description="Disordered" evidence="1">
    <location>
        <begin position="1"/>
        <end position="65"/>
    </location>
</feature>
<reference evidence="3" key="1">
    <citation type="journal article" date="2019" name="Int. J. Syst. Evol. Microbiol.">
        <title>The Global Catalogue of Microorganisms (GCM) 10K type strain sequencing project: providing services to taxonomists for standard genome sequencing and annotation.</title>
        <authorList>
            <consortium name="The Broad Institute Genomics Platform"/>
            <consortium name="The Broad Institute Genome Sequencing Center for Infectious Disease"/>
            <person name="Wu L."/>
            <person name="Ma J."/>
        </authorList>
    </citation>
    <scope>NUCLEOTIDE SEQUENCE [LARGE SCALE GENOMIC DNA]</scope>
    <source>
        <strain evidence="3">JCM 18077</strain>
    </source>
</reference>
<evidence type="ECO:0000313" key="3">
    <source>
        <dbReference type="Proteomes" id="UP001500822"/>
    </source>
</evidence>
<accession>A0ABP8YV43</accession>
<sequence length="65" mass="7201">MNSRDDAAPPTGESDVPAEAEWERRRRLDAVFGDLVPETTADAGESAHTARGRDWYEQNTPPHHG</sequence>
<dbReference type="EMBL" id="BAABIE010000001">
    <property type="protein sequence ID" value="GAA4738929.1"/>
    <property type="molecule type" value="Genomic_DNA"/>
</dbReference>
<gene>
    <name evidence="2" type="ORF">GCM10023217_03240</name>
</gene>